<keyword evidence="3" id="KW-1185">Reference proteome</keyword>
<gene>
    <name evidence="2" type="ORF">CCMP2556_LOCUS2958</name>
</gene>
<name>A0ABP0HSM5_9DINO</name>
<dbReference type="Pfam" id="PF05725">
    <property type="entry name" value="FNIP"/>
    <property type="match status" value="10"/>
</dbReference>
<dbReference type="Proteomes" id="UP001642484">
    <property type="component" value="Unassembled WGS sequence"/>
</dbReference>
<dbReference type="InterPro" id="IPR032675">
    <property type="entry name" value="LRR_dom_sf"/>
</dbReference>
<evidence type="ECO:0000256" key="1">
    <source>
        <dbReference type="SAM" id="MobiDB-lite"/>
    </source>
</evidence>
<reference evidence="2 3" key="1">
    <citation type="submission" date="2024-02" db="EMBL/GenBank/DDBJ databases">
        <authorList>
            <person name="Chen Y."/>
            <person name="Shah S."/>
            <person name="Dougan E. K."/>
            <person name="Thang M."/>
            <person name="Chan C."/>
        </authorList>
    </citation>
    <scope>NUCLEOTIDE SEQUENCE [LARGE SCALE GENOMIC DNA]</scope>
</reference>
<dbReference type="PROSITE" id="PS50096">
    <property type="entry name" value="IQ"/>
    <property type="match status" value="1"/>
</dbReference>
<dbReference type="EMBL" id="CAXAMN010001115">
    <property type="protein sequence ID" value="CAK8992687.1"/>
    <property type="molecule type" value="Genomic_DNA"/>
</dbReference>
<comment type="caution">
    <text evidence="2">The sequence shown here is derived from an EMBL/GenBank/DDBJ whole genome shotgun (WGS) entry which is preliminary data.</text>
</comment>
<proteinExistence type="predicted"/>
<accession>A0ABP0HSM5</accession>
<dbReference type="SUPFAM" id="SSF52058">
    <property type="entry name" value="L domain-like"/>
    <property type="match status" value="2"/>
</dbReference>
<sequence>MGWKAPSRSWSPEERSDTDAQAAILLQAHWRGTMVRRLHRKHLVSAAVLVAHLRAWHMGRQERKCFLRLKAAVLRLQRFLRERRSFQTEEELMTSEMLVSCEVGPEIIEVMTEGTEGMSATVKPGGCYVRPALRGAARRKLLGEEVTLPGVRSPEGRAARRTPRKSCGPTPEKKTRNEADGAPGAEASSWAGCCSWERFSDLVSNMNIPMELQERARRLLRALDATLGSAKGVDGCPLGMEQQENAQQGMEEDLPLNHDGRLSVEECIDLKDGTWLFPDEESFEEVLDDTDRKFVDADRLWSLISDRLSNDASGEEWLRSQYRLLRSRRGEANWSPVASKTFTGSKSLVWSKSLSPAGSLESFWEDFCGVTWPRGTDVAWALVFVAVGLDGEALPLDLLPNATGREVYRALTERLPLKEGARVCVQIGREKISLRKAVKDYGLESGSYVGYVYVPVNLHEAWRYLQGWPVDDEEFTLEGVTQLGGVPSVESLPSSLTELILHPDFNQSLEKVLWPGSLQSLSFGFSFNQTLEGTIWPNQLRSLTFGAEFNQHLDEWALPSSLESLTFGIGFNRSLDHVSLPDGLKHLTFGTFFNKSLEQVHLPELESLVFGMKFDQSLEEVVLPGTLQHLAFGDGFNQPLDHVILPEGLLSLTFGNHFNQSLEAVLLPSSLKSLTFGNHFNQSLESLPFPSLENLTFGAGFVESLDRIHLPSSLQSLTLGLLQEVDGVTLPDRLKSLTFGDYFDQTLESVSLPESLQELSFGYDFNRSLRGVTLPSGLRSLTFGTEFNQGLDGVTLPKSLQSLTFGAEFNRGLEGATLPESLQRLTFSDDFNQSLDRVVWPSSLHHLTFGKEFNQALEGTTLPSALESLTFGASFNQNLDAVRLPAGLRSLNFGDGFNQSLDLVSLPSGLQSLSFGQSFKQRLDRVIFPPALRSLTCRDHVEEILEGILEKG</sequence>
<dbReference type="PANTHER" id="PTHR32134:SF92">
    <property type="entry name" value="FNIP REPEAT-CONTAINING PROTEIN"/>
    <property type="match status" value="1"/>
</dbReference>
<dbReference type="Gene3D" id="3.80.10.10">
    <property type="entry name" value="Ribonuclease Inhibitor"/>
    <property type="match status" value="2"/>
</dbReference>
<dbReference type="InterPro" id="IPR051251">
    <property type="entry name" value="STK_FNIP-Repeat"/>
</dbReference>
<organism evidence="2 3">
    <name type="scientific">Durusdinium trenchii</name>
    <dbReference type="NCBI Taxonomy" id="1381693"/>
    <lineage>
        <taxon>Eukaryota</taxon>
        <taxon>Sar</taxon>
        <taxon>Alveolata</taxon>
        <taxon>Dinophyceae</taxon>
        <taxon>Suessiales</taxon>
        <taxon>Symbiodiniaceae</taxon>
        <taxon>Durusdinium</taxon>
    </lineage>
</organism>
<dbReference type="PANTHER" id="PTHR32134">
    <property type="entry name" value="FNIP REPEAT-CONTAINING PROTEIN"/>
    <property type="match status" value="1"/>
</dbReference>
<dbReference type="InterPro" id="IPR008615">
    <property type="entry name" value="FNIP"/>
</dbReference>
<evidence type="ECO:0000313" key="3">
    <source>
        <dbReference type="Proteomes" id="UP001642484"/>
    </source>
</evidence>
<evidence type="ECO:0000313" key="2">
    <source>
        <dbReference type="EMBL" id="CAK8992687.1"/>
    </source>
</evidence>
<feature type="region of interest" description="Disordered" evidence="1">
    <location>
        <begin position="147"/>
        <end position="188"/>
    </location>
</feature>
<protein>
    <submittedName>
        <fullName evidence="2">Uncharacterized protein</fullName>
    </submittedName>
</protein>